<evidence type="ECO:0000313" key="3">
    <source>
        <dbReference type="Proteomes" id="UP000198211"/>
    </source>
</evidence>
<comment type="caution">
    <text evidence="2">The sequence shown here is derived from an EMBL/GenBank/DDBJ whole genome shotgun (WGS) entry which is preliminary data.</text>
</comment>
<reference evidence="3" key="1">
    <citation type="submission" date="2017-03" db="EMBL/GenBank/DDBJ databases">
        <title>Phytopthora megakarya and P. palmivora, two closely related causual agents of cacao black pod achieved similar genome size and gene model numbers by different mechanisms.</title>
        <authorList>
            <person name="Ali S."/>
            <person name="Shao J."/>
            <person name="Larry D.J."/>
            <person name="Kronmiller B."/>
            <person name="Shen D."/>
            <person name="Strem M.D."/>
            <person name="Melnick R.L."/>
            <person name="Guiltinan M.J."/>
            <person name="Tyler B.M."/>
            <person name="Meinhardt L.W."/>
            <person name="Bailey B.A."/>
        </authorList>
    </citation>
    <scope>NUCLEOTIDE SEQUENCE [LARGE SCALE GENOMIC DNA]</scope>
    <source>
        <strain evidence="3">zdho120</strain>
    </source>
</reference>
<feature type="non-terminal residue" evidence="2">
    <location>
        <position position="420"/>
    </location>
</feature>
<dbReference type="PANTHER" id="PTHR37984:SF5">
    <property type="entry name" value="PROTEIN NYNRIN-LIKE"/>
    <property type="match status" value="1"/>
</dbReference>
<accession>A0A225UG53</accession>
<dbReference type="SUPFAM" id="SSF56672">
    <property type="entry name" value="DNA/RNA polymerases"/>
    <property type="match status" value="1"/>
</dbReference>
<name>A0A225UG53_9STRA</name>
<dbReference type="InterPro" id="IPR050951">
    <property type="entry name" value="Retrovirus_Pol_polyprotein"/>
</dbReference>
<organism evidence="2 3">
    <name type="scientific">Phytophthora megakarya</name>
    <dbReference type="NCBI Taxonomy" id="4795"/>
    <lineage>
        <taxon>Eukaryota</taxon>
        <taxon>Sar</taxon>
        <taxon>Stramenopiles</taxon>
        <taxon>Oomycota</taxon>
        <taxon>Peronosporomycetes</taxon>
        <taxon>Peronosporales</taxon>
        <taxon>Peronosporaceae</taxon>
        <taxon>Phytophthora</taxon>
    </lineage>
</organism>
<dbReference type="Gene3D" id="3.30.70.270">
    <property type="match status" value="3"/>
</dbReference>
<dbReference type="Proteomes" id="UP000198211">
    <property type="component" value="Unassembled WGS sequence"/>
</dbReference>
<feature type="domain" description="Reverse transcriptase" evidence="1">
    <location>
        <begin position="141"/>
        <end position="237"/>
    </location>
</feature>
<protein>
    <submittedName>
        <fullName evidence="2">Reverse transcriptase</fullName>
    </submittedName>
</protein>
<dbReference type="GO" id="GO:0003964">
    <property type="term" value="F:RNA-directed DNA polymerase activity"/>
    <property type="evidence" value="ECO:0007669"/>
    <property type="project" value="UniProtKB-KW"/>
</dbReference>
<dbReference type="OrthoDB" id="165371at2759"/>
<dbReference type="CDD" id="cd01647">
    <property type="entry name" value="RT_LTR"/>
    <property type="match status" value="1"/>
</dbReference>
<dbReference type="PANTHER" id="PTHR37984">
    <property type="entry name" value="PROTEIN CBG26694"/>
    <property type="match status" value="1"/>
</dbReference>
<keyword evidence="2" id="KW-0548">Nucleotidyltransferase</keyword>
<gene>
    <name evidence="2" type="ORF">PHMEG_00039291</name>
</gene>
<evidence type="ECO:0000259" key="1">
    <source>
        <dbReference type="Pfam" id="PF00078"/>
    </source>
</evidence>
<keyword evidence="3" id="KW-1185">Reference proteome</keyword>
<dbReference type="AlphaFoldDB" id="A0A225UG53"/>
<sequence length="420" mass="47501">MAGETLDAEPAVYSDFVLLDMLKNQLAYLPDLSDLRPDANIEDAIVGEPGESDPAEEERLRAVLRKHRMIFFGRRECTSSPARGVVCDLDVGGEKPISMRSRRIPADLLSKVYELLKRLLETGLIEYSNSEWASAIVLVMKKNGTDVRLCIDYRLVNQLIKLMNYPLPIIDELMSNFAATMWFMTLDMASGFWAVPMTARAQLISAFICPLGHFQWKRMPFGLKNAPLIYQQLLDNCLWGFVRLPRDEERLFDPEISPGDPVAQVSQGTEPQGAVVSRTSTDTVFQQNRVAPEQMGPVLSRSSYIDDIIYGAPSWDDLCKTLNALLYRLRYWNISSEFGVKKCKYLGHDISSDGIRTSPKLAEKVLNLPFPKTQKGVQSFLGSLNYYVKFIEDLPVLAATLYETSDEQLRSGRDLEKPRH</sequence>
<evidence type="ECO:0000313" key="2">
    <source>
        <dbReference type="EMBL" id="OWY91911.1"/>
    </source>
</evidence>
<proteinExistence type="predicted"/>
<dbReference type="Pfam" id="PF00078">
    <property type="entry name" value="RVT_1"/>
    <property type="match status" value="1"/>
</dbReference>
<keyword evidence="2" id="KW-0695">RNA-directed DNA polymerase</keyword>
<dbReference type="InterPro" id="IPR043128">
    <property type="entry name" value="Rev_trsase/Diguanyl_cyclase"/>
</dbReference>
<dbReference type="InterPro" id="IPR043502">
    <property type="entry name" value="DNA/RNA_pol_sf"/>
</dbReference>
<keyword evidence="2" id="KW-0808">Transferase</keyword>
<dbReference type="EMBL" id="NBNE01019186">
    <property type="protein sequence ID" value="OWY91911.1"/>
    <property type="molecule type" value="Genomic_DNA"/>
</dbReference>
<dbReference type="Gene3D" id="3.10.10.10">
    <property type="entry name" value="HIV Type 1 Reverse Transcriptase, subunit A, domain 1"/>
    <property type="match status" value="1"/>
</dbReference>
<dbReference type="InterPro" id="IPR000477">
    <property type="entry name" value="RT_dom"/>
</dbReference>